<gene>
    <name evidence="2" type="ORF">P9271_14495</name>
</gene>
<comment type="caution">
    <text evidence="2">The sequence shown here is derived from an EMBL/GenBank/DDBJ whole genome shotgun (WGS) entry which is preliminary data.</text>
</comment>
<protein>
    <submittedName>
        <fullName evidence="2">HXXEE domain-containing protein</fullName>
    </submittedName>
</protein>
<organism evidence="2 3">
    <name type="scientific">Metabacillus fastidiosus</name>
    <dbReference type="NCBI Taxonomy" id="1458"/>
    <lineage>
        <taxon>Bacteria</taxon>
        <taxon>Bacillati</taxon>
        <taxon>Bacillota</taxon>
        <taxon>Bacilli</taxon>
        <taxon>Bacillales</taxon>
        <taxon>Bacillaceae</taxon>
        <taxon>Metabacillus</taxon>
    </lineage>
</organism>
<feature type="transmembrane region" description="Helical" evidence="1">
    <location>
        <begin position="55"/>
        <end position="79"/>
    </location>
</feature>
<sequence>MEFWFNAQTLIWLFPILFILHDFEEIIMAEKWLYNNRNKLYERLPRKLADRAVKQFSMSTAQFAVAVLFIFLFVSISTIMANQYLINGIAFNIYFFTVVTLVFFIHAFTHIGQSILFRSTTPGVVTSLIIILPYSFILYKSLFIQEIITWKIIFTSLPFCILFFPLVLIAHWIGKKVI</sequence>
<feature type="transmembrane region" description="Helical" evidence="1">
    <location>
        <begin position="148"/>
        <end position="173"/>
    </location>
</feature>
<keyword evidence="3" id="KW-1185">Reference proteome</keyword>
<reference evidence="2 3" key="1">
    <citation type="submission" date="2023-03" db="EMBL/GenBank/DDBJ databases">
        <title>Bacillus Genome Sequencing.</title>
        <authorList>
            <person name="Dunlap C."/>
        </authorList>
    </citation>
    <scope>NUCLEOTIDE SEQUENCE [LARGE SCALE GENOMIC DNA]</scope>
    <source>
        <strain evidence="2 3">NRS-1717</strain>
    </source>
</reference>
<evidence type="ECO:0000313" key="2">
    <source>
        <dbReference type="EMBL" id="MED4402524.1"/>
    </source>
</evidence>
<feature type="transmembrane region" description="Helical" evidence="1">
    <location>
        <begin position="115"/>
        <end position="136"/>
    </location>
</feature>
<name>A0ABU6NZI0_9BACI</name>
<accession>A0ABU6NZI0</accession>
<dbReference type="Proteomes" id="UP001342826">
    <property type="component" value="Unassembled WGS sequence"/>
</dbReference>
<keyword evidence="1" id="KW-1133">Transmembrane helix</keyword>
<dbReference type="RefSeq" id="WP_328014399.1">
    <property type="nucleotide sequence ID" value="NZ_JARTFQ010000005.1"/>
</dbReference>
<dbReference type="Pfam" id="PF13787">
    <property type="entry name" value="HXXEE"/>
    <property type="match status" value="1"/>
</dbReference>
<evidence type="ECO:0000256" key="1">
    <source>
        <dbReference type="SAM" id="Phobius"/>
    </source>
</evidence>
<evidence type="ECO:0000313" key="3">
    <source>
        <dbReference type="Proteomes" id="UP001342826"/>
    </source>
</evidence>
<dbReference type="EMBL" id="JARTFS010000012">
    <property type="protein sequence ID" value="MED4402524.1"/>
    <property type="molecule type" value="Genomic_DNA"/>
</dbReference>
<dbReference type="InterPro" id="IPR025671">
    <property type="entry name" value="HXXEE"/>
</dbReference>
<keyword evidence="1" id="KW-0472">Membrane</keyword>
<feature type="transmembrane region" description="Helical" evidence="1">
    <location>
        <begin position="85"/>
        <end position="108"/>
    </location>
</feature>
<keyword evidence="1" id="KW-0812">Transmembrane</keyword>
<proteinExistence type="predicted"/>